<evidence type="ECO:0000259" key="1">
    <source>
        <dbReference type="PROSITE" id="PS50801"/>
    </source>
</evidence>
<protein>
    <submittedName>
        <fullName evidence="2">STAS domain-containing protein</fullName>
    </submittedName>
</protein>
<dbReference type="Pfam" id="PF01740">
    <property type="entry name" value="STAS"/>
    <property type="match status" value="1"/>
</dbReference>
<feature type="domain" description="STAS" evidence="1">
    <location>
        <begin position="24"/>
        <end position="120"/>
    </location>
</feature>
<evidence type="ECO:0000313" key="2">
    <source>
        <dbReference type="EMBL" id="NMO15510.1"/>
    </source>
</evidence>
<reference evidence="2 3" key="1">
    <citation type="submission" date="2020-04" db="EMBL/GenBank/DDBJ databases">
        <title>Draft genome of Pyxidicoccus fallax type strain.</title>
        <authorList>
            <person name="Whitworth D.E."/>
        </authorList>
    </citation>
    <scope>NUCLEOTIDE SEQUENCE [LARGE SCALE GENOMIC DNA]</scope>
    <source>
        <strain evidence="2 3">DSM 14698</strain>
    </source>
</reference>
<dbReference type="GO" id="GO:0043856">
    <property type="term" value="F:anti-sigma factor antagonist activity"/>
    <property type="evidence" value="ECO:0007669"/>
    <property type="project" value="TreeGrafter"/>
</dbReference>
<comment type="caution">
    <text evidence="2">The sequence shown here is derived from an EMBL/GenBank/DDBJ whole genome shotgun (WGS) entry which is preliminary data.</text>
</comment>
<dbReference type="SUPFAM" id="SSF52091">
    <property type="entry name" value="SpoIIaa-like"/>
    <property type="match status" value="1"/>
</dbReference>
<name>A0A848L931_9BACT</name>
<dbReference type="Gene3D" id="3.30.750.24">
    <property type="entry name" value="STAS domain"/>
    <property type="match status" value="1"/>
</dbReference>
<dbReference type="Proteomes" id="UP000518300">
    <property type="component" value="Unassembled WGS sequence"/>
</dbReference>
<dbReference type="AlphaFoldDB" id="A0A848L931"/>
<organism evidence="2 3">
    <name type="scientific">Pyxidicoccus fallax</name>
    <dbReference type="NCBI Taxonomy" id="394095"/>
    <lineage>
        <taxon>Bacteria</taxon>
        <taxon>Pseudomonadati</taxon>
        <taxon>Myxococcota</taxon>
        <taxon>Myxococcia</taxon>
        <taxon>Myxococcales</taxon>
        <taxon>Cystobacterineae</taxon>
        <taxon>Myxococcaceae</taxon>
        <taxon>Pyxidicoccus</taxon>
    </lineage>
</organism>
<accession>A0A848L931</accession>
<dbReference type="PANTHER" id="PTHR33495">
    <property type="entry name" value="ANTI-SIGMA FACTOR ANTAGONIST TM_1081-RELATED-RELATED"/>
    <property type="match status" value="1"/>
</dbReference>
<dbReference type="InterPro" id="IPR002645">
    <property type="entry name" value="STAS_dom"/>
</dbReference>
<keyword evidence="3" id="KW-1185">Reference proteome</keyword>
<proteinExistence type="predicted"/>
<evidence type="ECO:0000313" key="3">
    <source>
        <dbReference type="Proteomes" id="UP000518300"/>
    </source>
</evidence>
<dbReference type="PROSITE" id="PS50801">
    <property type="entry name" value="STAS"/>
    <property type="match status" value="1"/>
</dbReference>
<dbReference type="RefSeq" id="WP_169344804.1">
    <property type="nucleotide sequence ID" value="NZ_JABBJJ010000041.1"/>
</dbReference>
<sequence>MNQVLEVRRRAVGAAVGTERVETLMLEGELSEQDLLQLCEELTLKMQRGLRQVVLDFADVGHLNYRGVKPLMARAEAFRRTGGDLKLSGLSPYLAAIFRAAGAHDAFEIYPHMNDARAAFALSRAPFV</sequence>
<dbReference type="CDD" id="cd07043">
    <property type="entry name" value="STAS_anti-anti-sigma_factors"/>
    <property type="match status" value="1"/>
</dbReference>
<gene>
    <name evidence="2" type="ORF">HG543_11700</name>
</gene>
<dbReference type="EMBL" id="JABBJJ010000041">
    <property type="protein sequence ID" value="NMO15510.1"/>
    <property type="molecule type" value="Genomic_DNA"/>
</dbReference>
<dbReference type="InterPro" id="IPR036513">
    <property type="entry name" value="STAS_dom_sf"/>
</dbReference>